<dbReference type="PROSITE" id="PS51186">
    <property type="entry name" value="GNAT"/>
    <property type="match status" value="1"/>
</dbReference>
<dbReference type="GO" id="GO:0016747">
    <property type="term" value="F:acyltransferase activity, transferring groups other than amino-acyl groups"/>
    <property type="evidence" value="ECO:0007669"/>
    <property type="project" value="InterPro"/>
</dbReference>
<dbReference type="Gene3D" id="3.40.630.30">
    <property type="match status" value="1"/>
</dbReference>
<dbReference type="PANTHER" id="PTHR43617:SF34">
    <property type="entry name" value="PUTATIVE-RELATED"/>
    <property type="match status" value="1"/>
</dbReference>
<accession>A0AA41G1Z1</accession>
<sequence length="204" mass="22528">MAGSKNEKQQSCTGWDNSACEGTEYCPPRCPRFVDSEGDARIARPFEDGDFESLVEMYDTLDSYSRTQGIPPATRPRIETWLSTLVEKGQNLVVEDGDRIIGHTAAVPATAARPELVVFLHQSVRNRGIGTELLKHLIAHADDQDHDGLTLSVSSGNHRAITVYQNIGFDVSVRSNPDIEMELSMDDPVAEQVKLFPAQRDGDE</sequence>
<comment type="caution">
    <text evidence="2">The sequence shown here is derived from an EMBL/GenBank/DDBJ whole genome shotgun (WGS) entry which is preliminary data.</text>
</comment>
<dbReference type="Pfam" id="PF00583">
    <property type="entry name" value="Acetyltransf_1"/>
    <property type="match status" value="1"/>
</dbReference>
<evidence type="ECO:0000313" key="2">
    <source>
        <dbReference type="EMBL" id="MBV0902912.1"/>
    </source>
</evidence>
<evidence type="ECO:0000313" key="3">
    <source>
        <dbReference type="Proteomes" id="UP001166304"/>
    </source>
</evidence>
<dbReference type="EMBL" id="JAHQXE010000004">
    <property type="protein sequence ID" value="MBV0902912.1"/>
    <property type="molecule type" value="Genomic_DNA"/>
</dbReference>
<proteinExistence type="predicted"/>
<organism evidence="2 3">
    <name type="scientific">Haloarcula salina</name>
    <dbReference type="NCBI Taxonomy" id="1429914"/>
    <lineage>
        <taxon>Archaea</taxon>
        <taxon>Methanobacteriati</taxon>
        <taxon>Methanobacteriota</taxon>
        <taxon>Stenosarchaea group</taxon>
        <taxon>Halobacteria</taxon>
        <taxon>Halobacteriales</taxon>
        <taxon>Haloarculaceae</taxon>
        <taxon>Haloarcula</taxon>
    </lineage>
</organism>
<dbReference type="InterPro" id="IPR050276">
    <property type="entry name" value="MshD_Acetyltransferase"/>
</dbReference>
<dbReference type="Proteomes" id="UP001166304">
    <property type="component" value="Unassembled WGS sequence"/>
</dbReference>
<protein>
    <submittedName>
        <fullName evidence="2">GNAT family N-acetyltransferase</fullName>
    </submittedName>
</protein>
<gene>
    <name evidence="2" type="ORF">KTS37_14045</name>
</gene>
<evidence type="ECO:0000259" key="1">
    <source>
        <dbReference type="PROSITE" id="PS51186"/>
    </source>
</evidence>
<dbReference type="PANTHER" id="PTHR43617">
    <property type="entry name" value="L-AMINO ACID N-ACETYLTRANSFERASE"/>
    <property type="match status" value="1"/>
</dbReference>
<dbReference type="SUPFAM" id="SSF55729">
    <property type="entry name" value="Acyl-CoA N-acyltransferases (Nat)"/>
    <property type="match status" value="1"/>
</dbReference>
<feature type="domain" description="N-acetyltransferase" evidence="1">
    <location>
        <begin position="41"/>
        <end position="186"/>
    </location>
</feature>
<reference evidence="2" key="1">
    <citation type="submission" date="2021-06" db="EMBL/GenBank/DDBJ databases">
        <title>New haloarchaea isolates fom saline soil.</title>
        <authorList>
            <person name="Duran-Viseras A."/>
            <person name="Sanchez-Porro C.S."/>
            <person name="Ventosa A."/>
        </authorList>
    </citation>
    <scope>NUCLEOTIDE SEQUENCE</scope>
    <source>
        <strain evidence="2">JCM 18369</strain>
    </source>
</reference>
<dbReference type="CDD" id="cd04301">
    <property type="entry name" value="NAT_SF"/>
    <property type="match status" value="1"/>
</dbReference>
<name>A0AA41G1Z1_9EURY</name>
<dbReference type="InterPro" id="IPR000182">
    <property type="entry name" value="GNAT_dom"/>
</dbReference>
<dbReference type="AlphaFoldDB" id="A0AA41G1Z1"/>
<dbReference type="RefSeq" id="WP_162414474.1">
    <property type="nucleotide sequence ID" value="NZ_JAHQXE010000004.1"/>
</dbReference>
<keyword evidence="3" id="KW-1185">Reference proteome</keyword>
<dbReference type="InterPro" id="IPR016181">
    <property type="entry name" value="Acyl_CoA_acyltransferase"/>
</dbReference>